<dbReference type="AlphaFoldDB" id="C7Q9L9"/>
<sequence>MNETTVTVVGTVCSDIRYGQSTDNNPIARFQIRNTPRRYDKRTGTWTDGDPNYFSAICWRNLADHVASSMGVGDPVVATGRLRISRWRRGEENVVTAELEVQAIGHDLRWGTTVYRHSTPPGGTRIPGPARRREEPAATAHATATPDREPIAAGTAASALPPAASTNPETEPSTREVMDLPAAA</sequence>
<dbReference type="Pfam" id="PF00436">
    <property type="entry name" value="SSB"/>
    <property type="match status" value="1"/>
</dbReference>
<name>C7Q9L9_CATAD</name>
<dbReference type="eggNOG" id="COG0629">
    <property type="taxonomic scope" value="Bacteria"/>
</dbReference>
<dbReference type="InterPro" id="IPR012340">
    <property type="entry name" value="NA-bd_OB-fold"/>
</dbReference>
<accession>C7Q9L9</accession>
<dbReference type="CDD" id="cd04496">
    <property type="entry name" value="SSB_OBF"/>
    <property type="match status" value="1"/>
</dbReference>
<gene>
    <name evidence="4" type="ordered locus">Caci_7361</name>
</gene>
<keyword evidence="5" id="KW-1185">Reference proteome</keyword>
<dbReference type="Proteomes" id="UP000000851">
    <property type="component" value="Chromosome"/>
</dbReference>
<protein>
    <submittedName>
        <fullName evidence="4">Single-strand binding protein</fullName>
    </submittedName>
</protein>
<dbReference type="RefSeq" id="WP_015795916.1">
    <property type="nucleotide sequence ID" value="NC_013131.1"/>
</dbReference>
<evidence type="ECO:0000256" key="3">
    <source>
        <dbReference type="SAM" id="MobiDB-lite"/>
    </source>
</evidence>
<dbReference type="PROSITE" id="PS50935">
    <property type="entry name" value="SSB"/>
    <property type="match status" value="1"/>
</dbReference>
<dbReference type="Gene3D" id="2.40.50.140">
    <property type="entry name" value="Nucleic acid-binding proteins"/>
    <property type="match status" value="1"/>
</dbReference>
<dbReference type="GO" id="GO:0003697">
    <property type="term" value="F:single-stranded DNA binding"/>
    <property type="evidence" value="ECO:0007669"/>
    <property type="project" value="InterPro"/>
</dbReference>
<feature type="region of interest" description="Disordered" evidence="3">
    <location>
        <begin position="115"/>
        <end position="184"/>
    </location>
</feature>
<evidence type="ECO:0000313" key="4">
    <source>
        <dbReference type="EMBL" id="ACU76188.1"/>
    </source>
</evidence>
<keyword evidence="1 2" id="KW-0238">DNA-binding</keyword>
<dbReference type="InterPro" id="IPR000424">
    <property type="entry name" value="Primosome_PriB/ssb"/>
</dbReference>
<evidence type="ECO:0000256" key="1">
    <source>
        <dbReference type="ARBA" id="ARBA00023125"/>
    </source>
</evidence>
<dbReference type="OrthoDB" id="4427276at2"/>
<organism evidence="4 5">
    <name type="scientific">Catenulispora acidiphila (strain DSM 44928 / JCM 14897 / NBRC 102108 / NRRL B-24433 / ID139908)</name>
    <dbReference type="NCBI Taxonomy" id="479433"/>
    <lineage>
        <taxon>Bacteria</taxon>
        <taxon>Bacillati</taxon>
        <taxon>Actinomycetota</taxon>
        <taxon>Actinomycetes</taxon>
        <taxon>Catenulisporales</taxon>
        <taxon>Catenulisporaceae</taxon>
        <taxon>Catenulispora</taxon>
    </lineage>
</organism>
<reference evidence="4 5" key="1">
    <citation type="journal article" date="2009" name="Stand. Genomic Sci.">
        <title>Complete genome sequence of Catenulispora acidiphila type strain (ID 139908).</title>
        <authorList>
            <person name="Copeland A."/>
            <person name="Lapidus A."/>
            <person name="Glavina Del Rio T."/>
            <person name="Nolan M."/>
            <person name="Lucas S."/>
            <person name="Chen F."/>
            <person name="Tice H."/>
            <person name="Cheng J.F."/>
            <person name="Bruce D."/>
            <person name="Goodwin L."/>
            <person name="Pitluck S."/>
            <person name="Mikhailova N."/>
            <person name="Pati A."/>
            <person name="Ivanova N."/>
            <person name="Mavromatis K."/>
            <person name="Chen A."/>
            <person name="Palaniappan K."/>
            <person name="Chain P."/>
            <person name="Land M."/>
            <person name="Hauser L."/>
            <person name="Chang Y.J."/>
            <person name="Jeffries C.D."/>
            <person name="Chertkov O."/>
            <person name="Brettin T."/>
            <person name="Detter J.C."/>
            <person name="Han C."/>
            <person name="Ali Z."/>
            <person name="Tindall B.J."/>
            <person name="Goker M."/>
            <person name="Bristow J."/>
            <person name="Eisen J.A."/>
            <person name="Markowitz V."/>
            <person name="Hugenholtz P."/>
            <person name="Kyrpides N.C."/>
            <person name="Klenk H.P."/>
        </authorList>
    </citation>
    <scope>NUCLEOTIDE SEQUENCE [LARGE SCALE GENOMIC DNA]</scope>
    <source>
        <strain evidence="5">DSM 44928 / JCM 14897 / NBRC 102108 / NRRL B-24433 / ID139908</strain>
    </source>
</reference>
<feature type="compositionally biased region" description="Low complexity" evidence="3">
    <location>
        <begin position="152"/>
        <end position="166"/>
    </location>
</feature>
<proteinExistence type="predicted"/>
<evidence type="ECO:0000313" key="5">
    <source>
        <dbReference type="Proteomes" id="UP000000851"/>
    </source>
</evidence>
<dbReference type="SUPFAM" id="SSF50249">
    <property type="entry name" value="Nucleic acid-binding proteins"/>
    <property type="match status" value="1"/>
</dbReference>
<dbReference type="KEGG" id="cai:Caci_7361"/>
<dbReference type="HOGENOM" id="CLU_078758_1_3_11"/>
<dbReference type="EMBL" id="CP001700">
    <property type="protein sequence ID" value="ACU76188.1"/>
    <property type="molecule type" value="Genomic_DNA"/>
</dbReference>
<dbReference type="STRING" id="479433.Caci_7361"/>
<evidence type="ECO:0000256" key="2">
    <source>
        <dbReference type="PROSITE-ProRule" id="PRU00252"/>
    </source>
</evidence>
<dbReference type="InParanoid" id="C7Q9L9"/>